<feature type="domain" description="Formyl transferase N-terminal" evidence="1">
    <location>
        <begin position="96"/>
        <end position="180"/>
    </location>
</feature>
<reference evidence="2 3" key="1">
    <citation type="journal article" date="2015" name="Nature">
        <title>rRNA introns, odd ribosomes, and small enigmatic genomes across a large radiation of phyla.</title>
        <authorList>
            <person name="Brown C.T."/>
            <person name="Hug L.A."/>
            <person name="Thomas B.C."/>
            <person name="Sharon I."/>
            <person name="Castelle C.J."/>
            <person name="Singh A."/>
            <person name="Wilkins M.J."/>
            <person name="Williams K.H."/>
            <person name="Banfield J.F."/>
        </authorList>
    </citation>
    <scope>NUCLEOTIDE SEQUENCE [LARGE SCALE GENOMIC DNA]</scope>
</reference>
<dbReference type="EMBL" id="LCGS01000003">
    <property type="protein sequence ID" value="KKT19955.1"/>
    <property type="molecule type" value="Genomic_DNA"/>
</dbReference>
<dbReference type="Gene3D" id="3.40.50.170">
    <property type="entry name" value="Formyl transferase, N-terminal domain"/>
    <property type="match status" value="1"/>
</dbReference>
<comment type="caution">
    <text evidence="2">The sequence shown here is derived from an EMBL/GenBank/DDBJ whole genome shotgun (WGS) entry which is preliminary data.</text>
</comment>
<dbReference type="STRING" id="1618747.UW02_C0003G0007"/>
<evidence type="ECO:0000313" key="2">
    <source>
        <dbReference type="EMBL" id="KKT19955.1"/>
    </source>
</evidence>
<name>A0A0G1FCE4_9BACT</name>
<accession>A0A0G1FCE4</accession>
<dbReference type="InterPro" id="IPR036477">
    <property type="entry name" value="Formyl_transf_N_sf"/>
</dbReference>
<dbReference type="AlphaFoldDB" id="A0A0G1FCE4"/>
<evidence type="ECO:0000259" key="1">
    <source>
        <dbReference type="Pfam" id="PF00551"/>
    </source>
</evidence>
<evidence type="ECO:0000313" key="3">
    <source>
        <dbReference type="Proteomes" id="UP000034751"/>
    </source>
</evidence>
<dbReference type="Pfam" id="PF00551">
    <property type="entry name" value="Formyl_trans_N"/>
    <property type="match status" value="1"/>
</dbReference>
<organism evidence="2 3">
    <name type="scientific">Candidatus Nomurabacteria bacterium GW2011_GWB1_43_7</name>
    <dbReference type="NCBI Taxonomy" id="1618747"/>
    <lineage>
        <taxon>Bacteria</taxon>
        <taxon>Candidatus Nomuraibacteriota</taxon>
    </lineage>
</organism>
<dbReference type="InterPro" id="IPR002376">
    <property type="entry name" value="Formyl_transf_N"/>
</dbReference>
<dbReference type="SUPFAM" id="SSF53328">
    <property type="entry name" value="Formyltransferase"/>
    <property type="match status" value="1"/>
</dbReference>
<gene>
    <name evidence="2" type="ORF">UW02_C0003G0007</name>
</gene>
<dbReference type="Proteomes" id="UP000034751">
    <property type="component" value="Unassembled WGS sequence"/>
</dbReference>
<proteinExistence type="predicted"/>
<protein>
    <recommendedName>
        <fullName evidence="1">Formyl transferase N-terminal domain-containing protein</fullName>
    </recommendedName>
</protein>
<sequence length="246" mass="28000">MKIILVTSDLTYAPENYDDVFEFVARNSSQHVAGVALIKISKLTVLAKLPYFYFAGCRNIAYTLAHNFGSVLLGRKRRFLRKLGIPFIYVEGINDRKAVLWLKKLKPDLILNMRAQCIYKDTVLKIPRIGCVNVHHGILPLQKGLFCDLYALAENRTAGFTIHQMTDRIDQGQILYREQVNKNKIYISYLIEVALKEKVAIINLVEQVVQNGSLPQAILDESCDPIVTTTPNLKAIKELQRKKIIL</sequence>